<keyword evidence="2" id="KW-1185">Reference proteome</keyword>
<name>A0ACC2PW00_9HYME</name>
<reference evidence="1" key="1">
    <citation type="submission" date="2023-04" db="EMBL/GenBank/DDBJ databases">
        <title>A chromosome-level genome assembly of the parasitoid wasp Eretmocerus hayati.</title>
        <authorList>
            <person name="Zhong Y."/>
            <person name="Liu S."/>
            <person name="Liu Y."/>
        </authorList>
    </citation>
    <scope>NUCLEOTIDE SEQUENCE</scope>
    <source>
        <strain evidence="1">ZJU_SS_LIU_2023</strain>
    </source>
</reference>
<protein>
    <submittedName>
        <fullName evidence="1">Uncharacterized protein</fullName>
    </submittedName>
</protein>
<dbReference type="Proteomes" id="UP001239111">
    <property type="component" value="Chromosome 1"/>
</dbReference>
<dbReference type="EMBL" id="CM056741">
    <property type="protein sequence ID" value="KAJ8687668.1"/>
    <property type="molecule type" value="Genomic_DNA"/>
</dbReference>
<evidence type="ECO:0000313" key="2">
    <source>
        <dbReference type="Proteomes" id="UP001239111"/>
    </source>
</evidence>
<comment type="caution">
    <text evidence="1">The sequence shown here is derived from an EMBL/GenBank/DDBJ whole genome shotgun (WGS) entry which is preliminary data.</text>
</comment>
<evidence type="ECO:0000313" key="1">
    <source>
        <dbReference type="EMBL" id="KAJ8687668.1"/>
    </source>
</evidence>
<proteinExistence type="predicted"/>
<sequence>MTDAFTKLQLGAWLLSGVVLSAPSQNDPQRPSSTVAPPKFLSYQDSKGLYSFGYSSPDSARSEYRTADGLVRGSFSYVDEFGRIRTTEYEAGGPAGGFRIRETNPALAQSYLTNTPLVSSNRLAHQQLLEHQQGVQQNIRNQQWIPQQQQQQQQLDASRVTHQHGELWNSRPQQNPWTSSQQIQQQRPNQRHQQILKQNNQHEMLTREFQQYWSEPTVSHTWSRPPQAQLQNYPLHYRPMGQWQNQQASQLRQQHQQSFLDQRSRDTLPRQQMYQWGPNQISFGWQQRSSQKYDESSLASELQEQQQNPSQQQQLRPCSNQQPSEPVSTQQEYDQHAKSEQQLNENQSQDQQWQEPKLAVQVEDKSITSGDKSAKDGYLPEPNRVDVRTGSAHTVSLDPEPEAKDSILPVTSNELRAVATGASHASAENVHSNSVIASSESVANPQQNVIPQPVVYTPEVMAAREAHFRAYDSAARLAIEADANPDKLQELLRNEAVPIPAIQQPVVAADSTATLETLEQNPEHGRLGRIVVAEEKSDQLRGLAPPFEEHEILKILQREDCHIGVFDDQISRFWRTCMLKSLVEDVQVGHECNAQELICIRMVALDVIRKETLGPLNFRELSNPVILCYRRSNPPIHGQVYAIDEPGT</sequence>
<organism evidence="1 2">
    <name type="scientific">Eretmocerus hayati</name>
    <dbReference type="NCBI Taxonomy" id="131215"/>
    <lineage>
        <taxon>Eukaryota</taxon>
        <taxon>Metazoa</taxon>
        <taxon>Ecdysozoa</taxon>
        <taxon>Arthropoda</taxon>
        <taxon>Hexapoda</taxon>
        <taxon>Insecta</taxon>
        <taxon>Pterygota</taxon>
        <taxon>Neoptera</taxon>
        <taxon>Endopterygota</taxon>
        <taxon>Hymenoptera</taxon>
        <taxon>Apocrita</taxon>
        <taxon>Proctotrupomorpha</taxon>
        <taxon>Chalcidoidea</taxon>
        <taxon>Aphelinidae</taxon>
        <taxon>Aphelininae</taxon>
        <taxon>Eretmocerus</taxon>
    </lineage>
</organism>
<accession>A0ACC2PW00</accession>
<gene>
    <name evidence="1" type="ORF">QAD02_023462</name>
</gene>